<reference evidence="1" key="1">
    <citation type="submission" date="2020-11" db="EMBL/GenBank/DDBJ databases">
        <authorList>
            <person name="Davenport K.M."/>
            <person name="Bickhart D.M."/>
            <person name="Smith T.P.L."/>
            <person name="Murdoch B.M."/>
            <person name="Rosen B.D."/>
        </authorList>
    </citation>
    <scope>NUCLEOTIDE SEQUENCE [LARGE SCALE GENOMIC DNA]</scope>
    <source>
        <strain evidence="1">OAR_USU_Benz2616</strain>
    </source>
</reference>
<protein>
    <submittedName>
        <fullName evidence="1">NLR family CARD domain containing 5</fullName>
    </submittedName>
</protein>
<accession>A0AC11DBX4</accession>
<name>A0AC11DBX4_SHEEP</name>
<sequence length="1911" mass="210380">MDPVSLQLGTRNLHGWLVRLLSRNLEWLDAKVKLFLPNVDLGSEYQALDPAQRVILHLQKLHTQGPTTWKSFIQGVCMELDVPMDMEVLLMSMWGHEDGFPSLLEIGKESRSDSQLHPGPQAPSPQTQASHHSDTFRPDTDPQSAVHTQGASDWFSDAAQRGLKRTYQSCGSSPRRKQLRKQQQELAKKYLQLLRTSVQQRYGDRTPGLGQPLAFHQVYVPSILHWSRASAPFHTQEGATTGDPKAEDGTNVNIRDLFSTKASKGPRVTVLLGKAGMGKTTLAHWLCQKWADGQLDRFQAVFLFEFRQLNLITGSLTLPQLLFDVHLRPEASPEAVFQHLKENAEGILLIFDGLDEILQPCSDKETADPEDPASALTLFSRLCRGTLLPGCWVMATSRPGKLPACLPTEVATVHMWGFDGPQVEEYVNHFFSDQPSREAALAELRVDRRLWSMCAVPALCRVACLCLHHLLPGRSPGQAAALLPTMTQNYVQMLLALDPQGVLQAEPLLGLGEVALSGLESGKVIFSTGDIPASTLAFGDALGLLTSFCVCTGPRHRDKGYAFSHLSLQEFFAALHLMTRPQVDREALSQHVTLHSRWVQRTKARLGLSDHLPTFLAGLASHACRSFLSLLAQREEEWVAARQEIVLQALKKLATRRLTGPKIVELCHCVGETQEPELANFMAHSLPQQLPFHNFLLTYADMASLTNILGHRDGPIHLDFEGCPLEPRCPETLAGCGQVENLSFKSRKCGDAFAEALSRSLPTMGSLKKLGLAGSKITARGISHLVQALPFCPQLEEVSFQDNQLKDKEVLNIVKVLSCLPRLQKLDLSRNNVSVSTLLSLTKVAVTCPTIRMLQVRETDLIFLLSPPTETAAELQGDPDLQGNANQRKEAQRRSLALRLQKCQLGVHDVEVLIAQLQEGPQLDEVDLSGNQLKDEGCRLMAEAAPRLHITKKLDLSDNGLSVAGVLSVLSVVSTCQTLAELHISLLHKTVVFTFAPELEEQEGIQKRATFPDSLTFQMPSEPSLRSLRIRLTHRALQAQRLELLCKALGGSCRLGHLDLSGNELGDEGVVLLARLLPGLGSLQSLNLSENCLSLEGVFSLIQCFSTLQWLLHLEFSSASQHIILRGDKRGRDLLAPGSLPEFRAGARLGFGQRHVPRSFCLKDCQLEPLSLSHLCKSLEKCPGPLEVQLSCEVLSDQSLETLLHHLPQLPQLSLLQLSQTQLPPRSPLLLADLFSLCPQVQKVDLRSLRHLTLHLRSSEEQEDRCCWRFTDCGLRQEHVEPLCCLLSKCEDLNQLDLSANLLGDDGLRCLLECLPKVPISGSLNLSCNSMSQESVLCLVEALPSCPRVREASVNLGSKQSFWIHFSRQEEAGKTLRLSECHFKPEHMPRLAASLNQALQLAELTLTWCFPGLEQLIVLLGLLTWPTGVLTLRVEEPWVGRAGLPKLLEVCARASGNITEISISETQQQLCIQLEFPHQENPEAVALRLAHCDLGTHQNLLARQLMETCARLRQLSLSQVNLCDASSLLLQSLLLSLSELKNFRLTYSCVSSKGLAHLTSGLSHCHRLEELDLSNNQLGDEGTKVLLGALEGKCWLKRLDLSHLPLGGSTLAVLTQGLGHMTLLQSLRLSRSNIDDVGCCHLSKALRAATSLEELSLSHNQIGNTGAQDLAAVLPGLPELRKIDLSANGIGPAGGARLAESLTLCRHLEELMLGCNALEDCTALGLARGLPQHLRVLHLPSSHLSPEGVLSLGQALDGCPHVEEISLAENSLAGGVLRFHQGLPVLRQLDLVSCEIDNQTAKPLTASFVLCPALEKIMLSWNLLGDEAAAELARVLPQMGRLKRVDLEKNRITAYGAWLLVEGLAQGSGIQVIRLWNNPIPPDMAQHLQNQEPRLDFAFFDNQPQVIPRGT</sequence>
<organism evidence="1">
    <name type="scientific">Ovis aries</name>
    <name type="common">Sheep</name>
    <dbReference type="NCBI Taxonomy" id="9940"/>
    <lineage>
        <taxon>Eukaryota</taxon>
        <taxon>Metazoa</taxon>
        <taxon>Chordata</taxon>
        <taxon>Craniata</taxon>
        <taxon>Vertebrata</taxon>
        <taxon>Euteleostomi</taxon>
        <taxon>Mammalia</taxon>
        <taxon>Eutheria</taxon>
        <taxon>Laurasiatheria</taxon>
        <taxon>Artiodactyla</taxon>
        <taxon>Ruminantia</taxon>
        <taxon>Pecora</taxon>
        <taxon>Bovidae</taxon>
        <taxon>Caprinae</taxon>
        <taxon>Ovis</taxon>
    </lineage>
</organism>
<gene>
    <name evidence="1" type="primary">NLRC5</name>
</gene>
<proteinExistence type="predicted"/>
<reference evidence="1" key="2">
    <citation type="submission" date="2025-08" db="UniProtKB">
        <authorList>
            <consortium name="Ensembl"/>
        </authorList>
    </citation>
    <scope>IDENTIFICATION</scope>
</reference>
<dbReference type="Ensembl" id="ENSOART00020044883.1">
    <property type="protein sequence ID" value="ENSOARP00020041300.1"/>
    <property type="gene ID" value="ENSOARG00020024831.2"/>
</dbReference>
<evidence type="ECO:0000313" key="1">
    <source>
        <dbReference type="Ensembl" id="ENSOARP00020041300.1"/>
    </source>
</evidence>
<reference evidence="1" key="3">
    <citation type="submission" date="2025-09" db="UniProtKB">
        <authorList>
            <consortium name="Ensembl"/>
        </authorList>
    </citation>
    <scope>IDENTIFICATION</scope>
</reference>